<accession>A0A6A1W336</accession>
<evidence type="ECO:0000256" key="7">
    <source>
        <dbReference type="PROSITE-ProRule" id="PRU00339"/>
    </source>
</evidence>
<feature type="repeat" description="TPR" evidence="7">
    <location>
        <begin position="931"/>
        <end position="964"/>
    </location>
</feature>
<dbReference type="InterPro" id="IPR011990">
    <property type="entry name" value="TPR-like_helical_dom_sf"/>
</dbReference>
<dbReference type="FunFam" id="1.25.40.10:FF:000024">
    <property type="entry name" value="Tetratricopeptide repeat (TPR)-like superfamily protein"/>
    <property type="match status" value="1"/>
</dbReference>
<evidence type="ECO:0000256" key="4">
    <source>
        <dbReference type="ARBA" id="ARBA00022737"/>
    </source>
</evidence>
<proteinExistence type="predicted"/>
<dbReference type="CDD" id="cd15466">
    <property type="entry name" value="CLU-central"/>
    <property type="match status" value="1"/>
</dbReference>
<dbReference type="GO" id="GO:0005829">
    <property type="term" value="C:cytosol"/>
    <property type="evidence" value="ECO:0007669"/>
    <property type="project" value="UniProtKB-SubCell"/>
</dbReference>
<comment type="subcellular location">
    <subcellularLocation>
        <location evidence="2">Cytoplasm</location>
        <location evidence="2">Cytosol</location>
    </subcellularLocation>
    <subcellularLocation>
        <location evidence="1">Nucleus</location>
    </subcellularLocation>
</comment>
<feature type="region of interest" description="Disordered" evidence="8">
    <location>
        <begin position="1145"/>
        <end position="1208"/>
    </location>
</feature>
<dbReference type="Pfam" id="PF15044">
    <property type="entry name" value="CLU_N"/>
    <property type="match status" value="1"/>
</dbReference>
<feature type="region of interest" description="Disordered" evidence="8">
    <location>
        <begin position="1550"/>
        <end position="1589"/>
    </location>
</feature>
<feature type="compositionally biased region" description="Low complexity" evidence="8">
    <location>
        <begin position="1344"/>
        <end position="1358"/>
    </location>
</feature>
<dbReference type="InterPro" id="IPR023231">
    <property type="entry name" value="GSKIP_dom_sf"/>
</dbReference>
<dbReference type="PROSITE" id="PS51823">
    <property type="entry name" value="CLU"/>
    <property type="match status" value="1"/>
</dbReference>
<evidence type="ECO:0000256" key="8">
    <source>
        <dbReference type="SAM" id="MobiDB-lite"/>
    </source>
</evidence>
<dbReference type="Gene3D" id="1.25.40.10">
    <property type="entry name" value="Tetratricopeptide repeat domain"/>
    <property type="match status" value="2"/>
</dbReference>
<evidence type="ECO:0000256" key="1">
    <source>
        <dbReference type="ARBA" id="ARBA00004123"/>
    </source>
</evidence>
<feature type="domain" description="Clu" evidence="9">
    <location>
        <begin position="315"/>
        <end position="591"/>
    </location>
</feature>
<keyword evidence="6" id="KW-0539">Nucleus</keyword>
<gene>
    <name evidence="10" type="ORF">CJ030_MR3G011119</name>
</gene>
<feature type="region of interest" description="Disordered" evidence="8">
    <location>
        <begin position="584"/>
        <end position="630"/>
    </location>
</feature>
<dbReference type="GO" id="GO:0019750">
    <property type="term" value="P:chloroplast localization"/>
    <property type="evidence" value="ECO:0007669"/>
    <property type="project" value="UniProtKB-ARBA"/>
</dbReference>
<dbReference type="InterPro" id="IPR028275">
    <property type="entry name" value="CLU_N"/>
</dbReference>
<dbReference type="GO" id="GO:0003729">
    <property type="term" value="F:mRNA binding"/>
    <property type="evidence" value="ECO:0007669"/>
    <property type="project" value="UniProtKB-ARBA"/>
</dbReference>
<feature type="compositionally biased region" description="Basic and acidic residues" evidence="8">
    <location>
        <begin position="1419"/>
        <end position="1437"/>
    </location>
</feature>
<dbReference type="InterPro" id="IPR025697">
    <property type="entry name" value="CLU_dom"/>
</dbReference>
<dbReference type="InterPro" id="IPR027523">
    <property type="entry name" value="CLU_prot"/>
</dbReference>
<keyword evidence="11" id="KW-1185">Reference proteome</keyword>
<organism evidence="10 11">
    <name type="scientific">Morella rubra</name>
    <name type="common">Chinese bayberry</name>
    <dbReference type="NCBI Taxonomy" id="262757"/>
    <lineage>
        <taxon>Eukaryota</taxon>
        <taxon>Viridiplantae</taxon>
        <taxon>Streptophyta</taxon>
        <taxon>Embryophyta</taxon>
        <taxon>Tracheophyta</taxon>
        <taxon>Spermatophyta</taxon>
        <taxon>Magnoliopsida</taxon>
        <taxon>eudicotyledons</taxon>
        <taxon>Gunneridae</taxon>
        <taxon>Pentapetalae</taxon>
        <taxon>rosids</taxon>
        <taxon>fabids</taxon>
        <taxon>Fagales</taxon>
        <taxon>Myricaceae</taxon>
        <taxon>Morella</taxon>
    </lineage>
</organism>
<feature type="region of interest" description="Disordered" evidence="8">
    <location>
        <begin position="1419"/>
        <end position="1438"/>
    </location>
</feature>
<dbReference type="SUPFAM" id="SSF103107">
    <property type="entry name" value="Hypothetical protein c14orf129, hspc210"/>
    <property type="match status" value="1"/>
</dbReference>
<protein>
    <submittedName>
        <fullName evidence="10">Clustered mitochondria protein</fullName>
    </submittedName>
</protein>
<evidence type="ECO:0000256" key="6">
    <source>
        <dbReference type="ARBA" id="ARBA00023242"/>
    </source>
</evidence>
<dbReference type="SUPFAM" id="SSF48452">
    <property type="entry name" value="TPR-like"/>
    <property type="match status" value="2"/>
</dbReference>
<feature type="compositionally biased region" description="Low complexity" evidence="8">
    <location>
        <begin position="1487"/>
        <end position="1503"/>
    </location>
</feature>
<evidence type="ECO:0000256" key="3">
    <source>
        <dbReference type="ARBA" id="ARBA00022490"/>
    </source>
</evidence>
<name>A0A6A1W336_9ROSI</name>
<comment type="caution">
    <text evidence="10">The sequence shown here is derived from an EMBL/GenBank/DDBJ whole genome shotgun (WGS) entry which is preliminary data.</text>
</comment>
<evidence type="ECO:0000259" key="9">
    <source>
        <dbReference type="PROSITE" id="PS51823"/>
    </source>
</evidence>
<dbReference type="PANTHER" id="PTHR12601">
    <property type="entry name" value="EUKARYOTIC TRANSLATION INITIATION FACTOR 3 SUBUNIT EIF-3"/>
    <property type="match status" value="1"/>
</dbReference>
<feature type="region of interest" description="Disordered" evidence="8">
    <location>
        <begin position="1445"/>
        <end position="1508"/>
    </location>
</feature>
<dbReference type="InterPro" id="IPR033646">
    <property type="entry name" value="CLU-central"/>
</dbReference>
<dbReference type="Pfam" id="PF12807">
    <property type="entry name" value="eIF3_p135"/>
    <property type="match status" value="1"/>
</dbReference>
<dbReference type="Pfam" id="PF13424">
    <property type="entry name" value="TPR_12"/>
    <property type="match status" value="2"/>
</dbReference>
<keyword evidence="3" id="KW-0963">Cytoplasm</keyword>
<dbReference type="GO" id="GO:0005634">
    <property type="term" value="C:nucleus"/>
    <property type="evidence" value="ECO:0007669"/>
    <property type="project" value="UniProtKB-SubCell"/>
</dbReference>
<feature type="compositionally biased region" description="Basic and acidic residues" evidence="8">
    <location>
        <begin position="584"/>
        <end position="603"/>
    </location>
</feature>
<feature type="region of interest" description="Disordered" evidence="8">
    <location>
        <begin position="1242"/>
        <end position="1264"/>
    </location>
</feature>
<reference evidence="10 11" key="1">
    <citation type="journal article" date="2019" name="Plant Biotechnol. J.">
        <title>The red bayberry genome and genetic basis of sex determination.</title>
        <authorList>
            <person name="Jia H.M."/>
            <person name="Jia H.J."/>
            <person name="Cai Q.L."/>
            <person name="Wang Y."/>
            <person name="Zhao H.B."/>
            <person name="Yang W.F."/>
            <person name="Wang G.Y."/>
            <person name="Li Y.H."/>
            <person name="Zhan D.L."/>
            <person name="Shen Y.T."/>
            <person name="Niu Q.F."/>
            <person name="Chang L."/>
            <person name="Qiu J."/>
            <person name="Zhao L."/>
            <person name="Xie H.B."/>
            <person name="Fu W.Y."/>
            <person name="Jin J."/>
            <person name="Li X.W."/>
            <person name="Jiao Y."/>
            <person name="Zhou C.C."/>
            <person name="Tu T."/>
            <person name="Chai C.Y."/>
            <person name="Gao J.L."/>
            <person name="Fan L.J."/>
            <person name="van de Weg E."/>
            <person name="Wang J.Y."/>
            <person name="Gao Z.S."/>
        </authorList>
    </citation>
    <scope>NUCLEOTIDE SEQUENCE [LARGE SCALE GENOMIC DNA]</scope>
    <source>
        <tissue evidence="10">Leaves</tissue>
    </source>
</reference>
<evidence type="ECO:0000313" key="11">
    <source>
        <dbReference type="Proteomes" id="UP000516437"/>
    </source>
</evidence>
<dbReference type="PROSITE" id="PS50005">
    <property type="entry name" value="TPR"/>
    <property type="match status" value="1"/>
</dbReference>
<dbReference type="PANTHER" id="PTHR12601:SF17">
    <property type="entry name" value="PROTEIN REDUCED CHLOROPLAST COVERAGE 1"/>
    <property type="match status" value="1"/>
</dbReference>
<dbReference type="OrthoDB" id="1414216at2759"/>
<dbReference type="InterPro" id="IPR019734">
    <property type="entry name" value="TPR_rpt"/>
</dbReference>
<feature type="compositionally biased region" description="Low complexity" evidence="8">
    <location>
        <begin position="146"/>
        <end position="166"/>
    </location>
</feature>
<evidence type="ECO:0000313" key="10">
    <source>
        <dbReference type="EMBL" id="KAB1219621.1"/>
    </source>
</evidence>
<dbReference type="EMBL" id="RXIC02000021">
    <property type="protein sequence ID" value="KAB1219621.1"/>
    <property type="molecule type" value="Genomic_DNA"/>
</dbReference>
<feature type="compositionally biased region" description="Polar residues" evidence="8">
    <location>
        <begin position="1558"/>
        <end position="1583"/>
    </location>
</feature>
<evidence type="ECO:0000256" key="2">
    <source>
        <dbReference type="ARBA" id="ARBA00004514"/>
    </source>
</evidence>
<evidence type="ECO:0000256" key="5">
    <source>
        <dbReference type="ARBA" id="ARBA00022803"/>
    </source>
</evidence>
<dbReference type="Proteomes" id="UP000516437">
    <property type="component" value="Chromosome 3"/>
</dbReference>
<dbReference type="SMART" id="SM00028">
    <property type="entry name" value="TPR"/>
    <property type="match status" value="3"/>
</dbReference>
<feature type="region of interest" description="Disordered" evidence="8">
    <location>
        <begin position="125"/>
        <end position="176"/>
    </location>
</feature>
<keyword evidence="5 7" id="KW-0802">TPR repeat</keyword>
<feature type="region of interest" description="Disordered" evidence="8">
    <location>
        <begin position="1344"/>
        <end position="1375"/>
    </location>
</feature>
<sequence length="1911" mass="210830">MAPRNSRGGKAKGEKKKKEEKVLPVVMDITINLPDETRVILRGISTDRIIDVRRLLSVKTETCNITNFSLSHEVRGPRLKESVDVHALKPCVLTLIEEDYDQERAVAHVRRLLDIVACTTSFGASATTKDSSKSDASKNAPGPQDKSATGSTKKSSASSKAQGTAANQDVAMEEEGEMSHSCPKLGTFYDFFSLSHLTPPLHFIRRAMRRHVDEISADDHLFSLDVKLCNGKVFHVEACRKGFYSFGKQWILCHNLVDLLRQLSRAFDNAYDELMKAFSERNKFGNLPYGFRANTWLVPPVAGQLPAVFPSLPMEDESWGGNGGGLGRDGKSDLIPWASEFLLLSSMPCKTVEERQVRDRKAFLFHSLFVDVSIFRAIRAVQHVMGQLNFTCSVRNGEILYSERVGDLSIVVMKDASNASCKVDTKIDGIKATGLDQKNLVERNLLKGITADENTAAHDIATLGVINVRYCGYVGIVKVVQRENDKAFNPSPSVDLLDQAEGGANALNINSLRLLLHKTTPSEHNKPVSHLQTLEHEELSASRASVGRLLQESLVKLQEEELGSEQVVRWELGACWIQHLRDKKNTEKEKKPSSEKAKNEMKVEGLGTNLRSLKNKKKKSDGSNLRVQSENSGSCAEGILGESKNSILPSIEYQLEINVKENELAMKRTLSEAAFARLKESETGLHCKSLPELIDLSQKYYTEVALPKLVADFGSLELSPVDGRTLTDFMHTRGLRMRSLGHVVKLSEKLPHVQSLCIHEMIVRAFKHILQAVIAVVDNTEKIAVSIAAALNMMLGAPENEESNTLYSAHPLVQRWLEVFLMKRYEWNLSSLDYSDVRKFAILRGLCQKVGIELVPREFDMDSPNPFRKSDVISLVPVHKQAACSSADGRQLLESSKTALDKGKLEDAVAYGTKALAKLVAVCGPYHRMTAGAYSLLAVVLYHTGDFNQATVYQQKALDINERELGLDHPDTMKSYGDLAVFYYRLQHTELALKYVKRALYLLHLTCGPSHPNTAATYINVAMMEEGLGNVHVALRYLHKALKCNQRLLGPDHIQTAASYHAIAIALSLMEAYPLSVQHEQTTLQILRAKLGPDDLRTQDAAAWLEYFESKAFEQQEAARNGTRKPDASIASKGHLSVSDLLDYISPSDDAKGRNGSVKRRSYITKVKEKSDQNISLGGSYESPEETPKEASDEETPIPQMEGSADAKQQISFVPAESHKSVMEKTVEENQNVSHEMFHETHAEGEDGWQPVQRPRSAGSYGRRLKQRRATIGRVYSYQKKNVETDMEYPPVKNTQKNAKFYVLKKRMISHGSFTDHQTMNPAQATKFGRRIVKAVTYRVKSIPSTTKTNTTETSRSTGELISSPLPRPTSAPNDVSALKNSIVSLGKSPSYKEVALAPPGTIAKLQVWVPQIDFPDKRDLDLGKHEEGMNEVKGPDELISSGVENTFEEKNKDPQVNSTDTLEEEVGNVEKKEDPQLLDSTEDNPSLVESESVEGLESGSVEAQEVVEASSQLLNSMEDNPSLVESESVEGLESGSVEAQEVVEASILTDGIPNCGDSPNGQVIGKDSSSGPETQQNSNSVLQVVENPKDKTLILNSSDPRGHPNKKLSASATPFNPSPVIVHPTPVAVNITLPSGPGAVPALAPWQVNMNVHPGPATVLPTVNPICTSPHHPYPSPPPTPNMMQPLPFMYPPYSQTQAVPTSTFPVTTSAFHPNHFNWQCNVNPNVSEFIPIWPGCHPVFSVPPPVVEPISAPQLETKMQPDDSGSPSLASILPVEIENVGEPGKEVNLLASEEIHNTDELAEIRLESVKENGPPNLMVENARSVSSEDNSTNETAEDCGERKIDGEKTFSILIRGRRNRKQTLRMPISLLSRPYGSQSFKVIYNRVLRGSETPKSLSFSRDDCTASVT</sequence>
<feature type="region of interest" description="Disordered" evidence="8">
    <location>
        <begin position="1594"/>
        <end position="1613"/>
    </location>
</feature>
<keyword evidence="4" id="KW-0677">Repeat</keyword>